<evidence type="ECO:0000313" key="2">
    <source>
        <dbReference type="EMBL" id="MFB9553786.1"/>
    </source>
</evidence>
<feature type="region of interest" description="Disordered" evidence="1">
    <location>
        <begin position="124"/>
        <end position="155"/>
    </location>
</feature>
<evidence type="ECO:0000313" key="3">
    <source>
        <dbReference type="Proteomes" id="UP001589716"/>
    </source>
</evidence>
<evidence type="ECO:0000256" key="1">
    <source>
        <dbReference type="SAM" id="MobiDB-lite"/>
    </source>
</evidence>
<protein>
    <submittedName>
        <fullName evidence="2">Thiol-disulfide oxidoreductase DCC family protein</fullName>
    </submittedName>
</protein>
<dbReference type="EMBL" id="JBHMCT010000005">
    <property type="protein sequence ID" value="MFB9553786.1"/>
    <property type="molecule type" value="Genomic_DNA"/>
</dbReference>
<accession>A0ABV5QM44</accession>
<dbReference type="InterPro" id="IPR007263">
    <property type="entry name" value="DCC1-like"/>
</dbReference>
<feature type="compositionally biased region" description="Gly residues" evidence="1">
    <location>
        <begin position="126"/>
        <end position="146"/>
    </location>
</feature>
<gene>
    <name evidence="2" type="ORF">ACFFTP_06185</name>
</gene>
<dbReference type="Pfam" id="PF04134">
    <property type="entry name" value="DCC1-like"/>
    <property type="match status" value="1"/>
</dbReference>
<dbReference type="Proteomes" id="UP001589716">
    <property type="component" value="Unassembled WGS sequence"/>
</dbReference>
<sequence>MNRNAPVRHLTVLYDADCPLCVHLRHWLLRQPQLVPLHLVPAGSQEARRRFPALDHDSTLREITVIGDGGQVYRSTAAWIVCLWALAEHRPRAHWLATPAGQPFARATVLAAAKWRELLKTDTGDGAAGDGAAGDGAGGSGACGDGRCGRPGASG</sequence>
<keyword evidence="3" id="KW-1185">Reference proteome</keyword>
<organism evidence="2 3">
    <name type="scientific">Streptomyces roseoviridis</name>
    <dbReference type="NCBI Taxonomy" id="67361"/>
    <lineage>
        <taxon>Bacteria</taxon>
        <taxon>Bacillati</taxon>
        <taxon>Actinomycetota</taxon>
        <taxon>Actinomycetes</taxon>
        <taxon>Kitasatosporales</taxon>
        <taxon>Streptomycetaceae</taxon>
        <taxon>Streptomyces</taxon>
    </lineage>
</organism>
<comment type="caution">
    <text evidence="2">The sequence shown here is derived from an EMBL/GenBank/DDBJ whole genome shotgun (WGS) entry which is preliminary data.</text>
</comment>
<proteinExistence type="predicted"/>
<reference evidence="2 3" key="1">
    <citation type="submission" date="2024-09" db="EMBL/GenBank/DDBJ databases">
        <authorList>
            <person name="Sun Q."/>
            <person name="Mori K."/>
        </authorList>
    </citation>
    <scope>NUCLEOTIDE SEQUENCE [LARGE SCALE GENOMIC DNA]</scope>
    <source>
        <strain evidence="2 3">JCM 4414</strain>
    </source>
</reference>
<dbReference type="RefSeq" id="WP_345486143.1">
    <property type="nucleotide sequence ID" value="NZ_BAAAWU010000001.1"/>
</dbReference>
<name>A0ABV5QM44_9ACTN</name>